<accession>A0AA88DQL2</accession>
<reference evidence="2" key="1">
    <citation type="submission" date="2023-07" db="EMBL/GenBank/DDBJ databases">
        <title>draft genome sequence of fig (Ficus carica).</title>
        <authorList>
            <person name="Takahashi T."/>
            <person name="Nishimura K."/>
        </authorList>
    </citation>
    <scope>NUCLEOTIDE SEQUENCE</scope>
</reference>
<feature type="region of interest" description="Disordered" evidence="1">
    <location>
        <begin position="1"/>
        <end position="48"/>
    </location>
</feature>
<proteinExistence type="predicted"/>
<name>A0AA88DQL2_FICCA</name>
<comment type="caution">
    <text evidence="2">The sequence shown here is derived from an EMBL/GenBank/DDBJ whole genome shotgun (WGS) entry which is preliminary data.</text>
</comment>
<protein>
    <recommendedName>
        <fullName evidence="4">Protein PRD1</fullName>
    </recommendedName>
</protein>
<dbReference type="InterPro" id="IPR016024">
    <property type="entry name" value="ARM-type_fold"/>
</dbReference>
<dbReference type="InterPro" id="IPR011989">
    <property type="entry name" value="ARM-like"/>
</dbReference>
<dbReference type="Gene3D" id="1.25.10.10">
    <property type="entry name" value="Leucine-rich Repeat Variant"/>
    <property type="match status" value="1"/>
</dbReference>
<keyword evidence="3" id="KW-1185">Reference proteome</keyword>
<feature type="compositionally biased region" description="Low complexity" evidence="1">
    <location>
        <begin position="12"/>
        <end position="27"/>
    </location>
</feature>
<dbReference type="Proteomes" id="UP001187192">
    <property type="component" value="Unassembled WGS sequence"/>
</dbReference>
<dbReference type="InterPro" id="IPR044968">
    <property type="entry name" value="PRD1"/>
</dbReference>
<dbReference type="PANTHER" id="PTHR36379:SF1">
    <property type="entry name" value="PUTATIVE RECOMBINATION INITIATION DEFECT 1-RELATED"/>
    <property type="match status" value="1"/>
</dbReference>
<dbReference type="GO" id="GO:0042138">
    <property type="term" value="P:meiotic DNA double-strand break formation"/>
    <property type="evidence" value="ECO:0007669"/>
    <property type="project" value="InterPro"/>
</dbReference>
<evidence type="ECO:0000313" key="3">
    <source>
        <dbReference type="Proteomes" id="UP001187192"/>
    </source>
</evidence>
<dbReference type="PANTHER" id="PTHR36379">
    <property type="entry name" value="PROTEIN PRD1"/>
    <property type="match status" value="1"/>
</dbReference>
<feature type="compositionally biased region" description="Acidic residues" evidence="1">
    <location>
        <begin position="1"/>
        <end position="10"/>
    </location>
</feature>
<feature type="compositionally biased region" description="Acidic residues" evidence="1">
    <location>
        <begin position="28"/>
        <end position="37"/>
    </location>
</feature>
<sequence length="1319" mass="146209">MYSGDSEDIPDYYYYEPPQNDNDNYGCDGDDDDEELQDSLSSEPPLTTCSQGHRSTLILRTREGGSICLLCFSNLVSDPLSPTLHVSYALSQLSQAISQPPFLRSLLTFHPLLLVPPLVRALSSFDDDPIARQILDLVSVLCAASDSSVLGSFVARVSDRLSSGALAWSRRQVYMLHCLGILLKFEKDNPSAHIKDKYGLISNLVGGLQLPNDEIRGEILFVLYKLSLLHYTAEDGDGTNILPAFCSKLLHLSMEALVKTQSDDVRLNCVALLTVLAQRGFLGNAYAAGTISNSTYSYEADSSMQVAEDGIDGSPLNVLFAEAIKGPLLSTDSQVQISTVNLLFYYLTWEGTSSKEIQVLVEENIADYLFEILRLSECKDPVVNSCLQVLDLLSTAKHAFKQRLVVGFAALIPVLQYVAEIPFHPVQSQTLKLIFNCISDCPGIPSASQIKELLIVLTRMLEKHAKGEMSMLPETFMLACSIVVSLLKCPSSHGTLIPEVSIKEAMQHAVLSCLSVSEENSHQLLHSLYFLKEVYAYTHEENSADSRIVELRDCVKGICAVHLLPWFTTFFKEIEEETVLGILETFHSILVWDSDTQATQFAENLVSSSWFSLSFGCLGLFPTEKMKQMVYLILSSLVDVILENDSGQSIRDAASSLPSDPIDLLFLLGEKGSYNSKLSYSHSAILTILYTCSLYDERLADDKLVLASLEEYILVNGNDFRQRAAGSSLVMRLLYLYGVYRGLAKVSYQIPYSPEAERILLQLVNGNEWDLVSARIHPISLKWLFQQEKFCEPLSDQILQFCRSNISHNSGITFPEKNSGTVNVQAIAQLVASGDNYGARLLVCLWTKLVKEEDQESDIISLLNLVIEIISISAAASDELCLSSIGNAIHIFSHSETLSDDEIWLAVIMKLMEYFITAEPTGTWTHDNLLVIAILSLALNHSTSKALMEASKTILFNSSLVSIVDGMISEACLKGPALADHDEGTSFGQRLVFVLLLNYFSLKSLRVLPGVMDWQSFFNPPDRTQPLSLIGIPCHDLCRLMYFGSPLVKLVASHCLLELFTEITYQRTSEFEELKCTVEYLTSVITILQGLVFYSDQRVALNCSRCISLIFGPEMLKLDDASVIGKNNWSRLIVEELAMSLSIPSLASKSFINQHNPAIYIALALLKLENIPSWMRSVFDDPCISGMIENLTAGNVTSEIVVLFRELLNSGFLKAEQIASLHRVLLGCRKRLYTDNAKGDSEDEHVKKAVTMSGDLAEVCEYLLFLMSSKSSQDSAFAELHLGGRSLLKEIELFLSSSTTEDESQGQHIRSFSTQSGTL</sequence>
<evidence type="ECO:0000256" key="1">
    <source>
        <dbReference type="SAM" id="MobiDB-lite"/>
    </source>
</evidence>
<gene>
    <name evidence="2" type="ORF">TIFTF001_028794</name>
</gene>
<evidence type="ECO:0008006" key="4">
    <source>
        <dbReference type="Google" id="ProtNLM"/>
    </source>
</evidence>
<dbReference type="EMBL" id="BTGU01000090">
    <property type="protein sequence ID" value="GMN59711.1"/>
    <property type="molecule type" value="Genomic_DNA"/>
</dbReference>
<dbReference type="SUPFAM" id="SSF48371">
    <property type="entry name" value="ARM repeat"/>
    <property type="match status" value="1"/>
</dbReference>
<evidence type="ECO:0000313" key="2">
    <source>
        <dbReference type="EMBL" id="GMN59711.1"/>
    </source>
</evidence>
<organism evidence="2 3">
    <name type="scientific">Ficus carica</name>
    <name type="common">Common fig</name>
    <dbReference type="NCBI Taxonomy" id="3494"/>
    <lineage>
        <taxon>Eukaryota</taxon>
        <taxon>Viridiplantae</taxon>
        <taxon>Streptophyta</taxon>
        <taxon>Embryophyta</taxon>
        <taxon>Tracheophyta</taxon>
        <taxon>Spermatophyta</taxon>
        <taxon>Magnoliopsida</taxon>
        <taxon>eudicotyledons</taxon>
        <taxon>Gunneridae</taxon>
        <taxon>Pentapetalae</taxon>
        <taxon>rosids</taxon>
        <taxon>fabids</taxon>
        <taxon>Rosales</taxon>
        <taxon>Moraceae</taxon>
        <taxon>Ficeae</taxon>
        <taxon>Ficus</taxon>
    </lineage>
</organism>